<dbReference type="PRINTS" id="PR00080">
    <property type="entry name" value="SDRFAMILY"/>
</dbReference>
<protein>
    <submittedName>
        <fullName evidence="2">Short-chain dehydrogenase</fullName>
    </submittedName>
</protein>
<dbReference type="EMBL" id="LJYW01000001">
    <property type="protein sequence ID" value="KPL53487.1"/>
    <property type="molecule type" value="Genomic_DNA"/>
</dbReference>
<dbReference type="SUPFAM" id="SSF51735">
    <property type="entry name" value="NAD(P)-binding Rossmann-fold domains"/>
    <property type="match status" value="1"/>
</dbReference>
<dbReference type="Pfam" id="PF00106">
    <property type="entry name" value="adh_short"/>
    <property type="match status" value="1"/>
</dbReference>
<evidence type="ECO:0000313" key="3">
    <source>
        <dbReference type="Proteomes" id="UP000048984"/>
    </source>
</evidence>
<evidence type="ECO:0000256" key="1">
    <source>
        <dbReference type="RuleBase" id="RU000363"/>
    </source>
</evidence>
<dbReference type="InterPro" id="IPR002347">
    <property type="entry name" value="SDR_fam"/>
</dbReference>
<comment type="caution">
    <text evidence="2">The sequence shown here is derived from an EMBL/GenBank/DDBJ whole genome shotgun (WGS) entry which is preliminary data.</text>
</comment>
<reference evidence="2 3" key="2">
    <citation type="submission" date="2015-10" db="EMBL/GenBank/DDBJ databases">
        <title>Draft Genome Sequence of Prosthecomicrobium hirschii ATCC 27832.</title>
        <authorList>
            <person name="Daniel J."/>
            <person name="Givan S.A."/>
            <person name="Brun Y.V."/>
            <person name="Brown P.J."/>
        </authorList>
    </citation>
    <scope>NUCLEOTIDE SEQUENCE [LARGE SCALE GENOMIC DNA]</scope>
    <source>
        <strain evidence="2 3">16</strain>
    </source>
</reference>
<sequence>MDDGRKVAMISGASRGIGAEIAAALAEAGYALSLGVRRPEAVRDRFGADGPDLLIHPYEATDPAAAPAWVAATLERFGRIDVLVNNAGIATFVGLEDGDPDELDRLFAVDVKAPFLLIRAALPALKASGAGRVVNVASLSGKRVMGLNAGYQMAKHAVVALTHAVRRLGWEHGIRATALCPGYVATDLTAAVSDPPPEAMTDPKDLARLVVTVVGLPNTAAVAELLVNCRYEHML</sequence>
<keyword evidence="3" id="KW-1185">Reference proteome</keyword>
<comment type="similarity">
    <text evidence="1">Belongs to the short-chain dehydrogenases/reductases (SDR) family.</text>
</comment>
<gene>
    <name evidence="2" type="ORF">ABB55_15710</name>
</gene>
<dbReference type="InterPro" id="IPR036291">
    <property type="entry name" value="NAD(P)-bd_dom_sf"/>
</dbReference>
<proteinExistence type="inferred from homology"/>
<dbReference type="STRING" id="665126.ABB55_15710"/>
<dbReference type="Proteomes" id="UP000048984">
    <property type="component" value="Unassembled WGS sequence"/>
</dbReference>
<reference evidence="2 3" key="1">
    <citation type="submission" date="2015-09" db="EMBL/GenBank/DDBJ databases">
        <authorList>
            <person name="Jackson K.R."/>
            <person name="Lunt B.L."/>
            <person name="Fisher J.N.B."/>
            <person name="Gardner A.V."/>
            <person name="Bailey M.E."/>
            <person name="Deus L.M."/>
            <person name="Earl A.S."/>
            <person name="Gibby P.D."/>
            <person name="Hartmann K.A."/>
            <person name="Liu J.E."/>
            <person name="Manci A.M."/>
            <person name="Nielsen D.A."/>
            <person name="Solomon M.B."/>
            <person name="Breakwell D.P."/>
            <person name="Burnett S.H."/>
            <person name="Grose J.H."/>
        </authorList>
    </citation>
    <scope>NUCLEOTIDE SEQUENCE [LARGE SCALE GENOMIC DNA]</scope>
    <source>
        <strain evidence="2 3">16</strain>
    </source>
</reference>
<dbReference type="RefSeq" id="WP_054359652.1">
    <property type="nucleotide sequence ID" value="NZ_JAPCYQ010000001.1"/>
</dbReference>
<dbReference type="PANTHER" id="PTHR43975:SF2">
    <property type="entry name" value="EG:BACR7A4.14 PROTEIN-RELATED"/>
    <property type="match status" value="1"/>
</dbReference>
<organism evidence="2 3">
    <name type="scientific">Prosthecodimorpha hirschii</name>
    <dbReference type="NCBI Taxonomy" id="665126"/>
    <lineage>
        <taxon>Bacteria</taxon>
        <taxon>Pseudomonadati</taxon>
        <taxon>Pseudomonadota</taxon>
        <taxon>Alphaproteobacteria</taxon>
        <taxon>Hyphomicrobiales</taxon>
        <taxon>Ancalomicrobiaceae</taxon>
        <taxon>Prosthecodimorpha</taxon>
    </lineage>
</organism>
<dbReference type="Gene3D" id="3.40.50.720">
    <property type="entry name" value="NAD(P)-binding Rossmann-like Domain"/>
    <property type="match status" value="1"/>
</dbReference>
<name>A0A0P6VQL0_9HYPH</name>
<dbReference type="PRINTS" id="PR00081">
    <property type="entry name" value="GDHRDH"/>
</dbReference>
<accession>A0A0P6VQL0</accession>
<evidence type="ECO:0000313" key="2">
    <source>
        <dbReference type="EMBL" id="KPL53487.1"/>
    </source>
</evidence>
<dbReference type="AlphaFoldDB" id="A0A0P6VQL0"/>
<dbReference type="PANTHER" id="PTHR43975">
    <property type="entry name" value="ZGC:101858"/>
    <property type="match status" value="1"/>
</dbReference>